<dbReference type="GO" id="GO:0070740">
    <property type="term" value="F:tubulin-glutamic acid ligase activity"/>
    <property type="evidence" value="ECO:0007669"/>
    <property type="project" value="TreeGrafter"/>
</dbReference>
<keyword evidence="7" id="KW-1185">Reference proteome</keyword>
<dbReference type="Gene3D" id="3.30.470.20">
    <property type="entry name" value="ATP-grasp fold, B domain"/>
    <property type="match status" value="1"/>
</dbReference>
<evidence type="ECO:0000313" key="7">
    <source>
        <dbReference type="Proteomes" id="UP000887574"/>
    </source>
</evidence>
<organism evidence="7 8">
    <name type="scientific">Ditylenchus dipsaci</name>
    <dbReference type="NCBI Taxonomy" id="166011"/>
    <lineage>
        <taxon>Eukaryota</taxon>
        <taxon>Metazoa</taxon>
        <taxon>Ecdysozoa</taxon>
        <taxon>Nematoda</taxon>
        <taxon>Chromadorea</taxon>
        <taxon>Rhabditida</taxon>
        <taxon>Tylenchina</taxon>
        <taxon>Tylenchomorpha</taxon>
        <taxon>Sphaerularioidea</taxon>
        <taxon>Anguinidae</taxon>
        <taxon>Anguininae</taxon>
        <taxon>Ditylenchus</taxon>
    </lineage>
</organism>
<dbReference type="GO" id="GO:0036064">
    <property type="term" value="C:ciliary basal body"/>
    <property type="evidence" value="ECO:0007669"/>
    <property type="project" value="TreeGrafter"/>
</dbReference>
<dbReference type="InterPro" id="IPR004344">
    <property type="entry name" value="TTL/TTLL_fam"/>
</dbReference>
<dbReference type="Pfam" id="PF03133">
    <property type="entry name" value="TTL"/>
    <property type="match status" value="1"/>
</dbReference>
<evidence type="ECO:0000256" key="1">
    <source>
        <dbReference type="ARBA" id="ARBA00006820"/>
    </source>
</evidence>
<evidence type="ECO:0000256" key="5">
    <source>
        <dbReference type="ARBA" id="ARBA00041448"/>
    </source>
</evidence>
<dbReference type="PANTHER" id="PTHR12241">
    <property type="entry name" value="TUBULIN POLYGLUTAMYLASE"/>
    <property type="match status" value="1"/>
</dbReference>
<dbReference type="GO" id="GO:0015631">
    <property type="term" value="F:tubulin binding"/>
    <property type="evidence" value="ECO:0007669"/>
    <property type="project" value="TreeGrafter"/>
</dbReference>
<dbReference type="GO" id="GO:0019098">
    <property type="term" value="P:reproductive behavior"/>
    <property type="evidence" value="ECO:0007669"/>
    <property type="project" value="UniProtKB-ARBA"/>
</dbReference>
<reference evidence="8" key="1">
    <citation type="submission" date="2022-11" db="UniProtKB">
        <authorList>
            <consortium name="WormBaseParasite"/>
        </authorList>
    </citation>
    <scope>IDENTIFICATION</scope>
</reference>
<protein>
    <recommendedName>
        <fullName evidence="5">Tubulin--tyrosine ligase-like protein 5</fullName>
    </recommendedName>
</protein>
<dbReference type="PANTHER" id="PTHR12241:SF145">
    <property type="entry name" value="TUBULIN POLYGLUTAMYLASE TTLL5"/>
    <property type="match status" value="1"/>
</dbReference>
<keyword evidence="4" id="KW-0067">ATP-binding</keyword>
<dbReference type="GO" id="GO:0000226">
    <property type="term" value="P:microtubule cytoskeleton organization"/>
    <property type="evidence" value="ECO:0007669"/>
    <property type="project" value="TreeGrafter"/>
</dbReference>
<evidence type="ECO:0000256" key="2">
    <source>
        <dbReference type="ARBA" id="ARBA00022598"/>
    </source>
</evidence>
<proteinExistence type="inferred from homology"/>
<dbReference type="Proteomes" id="UP000887574">
    <property type="component" value="Unplaced"/>
</dbReference>
<evidence type="ECO:0000256" key="3">
    <source>
        <dbReference type="ARBA" id="ARBA00022741"/>
    </source>
</evidence>
<keyword evidence="2" id="KW-0436">Ligase</keyword>
<keyword evidence="3" id="KW-0547">Nucleotide-binding</keyword>
<evidence type="ECO:0000256" key="6">
    <source>
        <dbReference type="ARBA" id="ARBA00049274"/>
    </source>
</evidence>
<evidence type="ECO:0000256" key="4">
    <source>
        <dbReference type="ARBA" id="ARBA00022840"/>
    </source>
</evidence>
<comment type="similarity">
    <text evidence="1">Belongs to the tubulin--tyrosine ligase family.</text>
</comment>
<name>A0A915DH08_9BILA</name>
<sequence>MLYSYGFMLCSSKNSNCNLFWTNTHVGAHVLRSMKSWQRINHFPRSYLITKKDTLYESIDRASVQYGDLFDFIPDPFIVKPAGSSRGIGIRFINSEQQVDELNNNEKLLISRYIDRPFLVKSLKWDLRVYVLVTSFYPLIIYIYSDGLARFAVHEYEENRGNYADVNTHLTNYSLNKSSKKFVKNVGIDSENVGHKWTLGALLREMEKQGVDTPLLMVRIEDIVIKTLLSIQGSVAASCRKLNLHPKCCFELFGFDILVDENLKPWLLEVNLSPSLACDAPIDSILKTNLLADTLNIAEIPLVRQKNILNSDPAAVLSEAPGVAKTDEQALRRKRMSNRVSKVRRAQLNHKPSFSAENINAQYLARAKCHFDKLQSEIEKKGHFIRVFPRKSTWSMYSSILEDVGQEKWDEDLYFRMTEGVERPNITVRDIKLAHQQLLNTTKFPSRKELSSVVREVLLQDALTEANRYKMKMYSADLKPYPAALPRVRSPARRRTKSQLFAEELRKLNLAAQKLVYSPKTQIC</sequence>
<evidence type="ECO:0000313" key="8">
    <source>
        <dbReference type="WBParaSite" id="jg19815"/>
    </source>
</evidence>
<dbReference type="WBParaSite" id="jg19815">
    <property type="protein sequence ID" value="jg19815"/>
    <property type="gene ID" value="jg19815"/>
</dbReference>
<dbReference type="SUPFAM" id="SSF56059">
    <property type="entry name" value="Glutathione synthetase ATP-binding domain-like"/>
    <property type="match status" value="1"/>
</dbReference>
<dbReference type="PROSITE" id="PS51221">
    <property type="entry name" value="TTL"/>
    <property type="match status" value="1"/>
</dbReference>
<dbReference type="GO" id="GO:0005524">
    <property type="term" value="F:ATP binding"/>
    <property type="evidence" value="ECO:0007669"/>
    <property type="project" value="UniProtKB-KW"/>
</dbReference>
<accession>A0A915DH08</accession>
<comment type="catalytic activity">
    <reaction evidence="6">
        <text>L-glutamyl-[protein] + L-glutamate + ATP = gamma-L-glutamyl-L-glutamyl-[protein] + ADP + phosphate + H(+)</text>
        <dbReference type="Rhea" id="RHEA:60144"/>
        <dbReference type="Rhea" id="RHEA-COMP:10208"/>
        <dbReference type="Rhea" id="RHEA-COMP:15517"/>
        <dbReference type="ChEBI" id="CHEBI:15378"/>
        <dbReference type="ChEBI" id="CHEBI:29973"/>
        <dbReference type="ChEBI" id="CHEBI:29985"/>
        <dbReference type="ChEBI" id="CHEBI:30616"/>
        <dbReference type="ChEBI" id="CHEBI:43474"/>
        <dbReference type="ChEBI" id="CHEBI:143622"/>
        <dbReference type="ChEBI" id="CHEBI:456216"/>
    </reaction>
    <physiologicalReaction direction="left-to-right" evidence="6">
        <dbReference type="Rhea" id="RHEA:60145"/>
    </physiologicalReaction>
</comment>
<dbReference type="AlphaFoldDB" id="A0A915DH08"/>